<reference evidence="2" key="1">
    <citation type="submission" date="2021-01" db="EMBL/GenBank/DDBJ databases">
        <authorList>
            <consortium name="Genoscope - CEA"/>
            <person name="William W."/>
        </authorList>
    </citation>
    <scope>NUCLEOTIDE SEQUENCE</scope>
</reference>
<feature type="compositionally biased region" description="Polar residues" evidence="1">
    <location>
        <begin position="221"/>
        <end position="238"/>
    </location>
</feature>
<proteinExistence type="predicted"/>
<dbReference type="Proteomes" id="UP001295469">
    <property type="component" value="Chromosome A08"/>
</dbReference>
<feature type="region of interest" description="Disordered" evidence="1">
    <location>
        <begin position="1"/>
        <end position="103"/>
    </location>
</feature>
<gene>
    <name evidence="2" type="ORF">DARMORV10_A08P01490.1</name>
</gene>
<dbReference type="AlphaFoldDB" id="A0A816ZTQ5"/>
<evidence type="ECO:0000313" key="2">
    <source>
        <dbReference type="EMBL" id="CAF2213006.1"/>
    </source>
</evidence>
<name>A0A816ZTQ5_BRANA</name>
<accession>A0A816ZTQ5</accession>
<feature type="region of interest" description="Disordered" evidence="1">
    <location>
        <begin position="144"/>
        <end position="238"/>
    </location>
</feature>
<feature type="compositionally biased region" description="Polar residues" evidence="1">
    <location>
        <begin position="14"/>
        <end position="34"/>
    </location>
</feature>
<organism evidence="2">
    <name type="scientific">Brassica napus</name>
    <name type="common">Rape</name>
    <dbReference type="NCBI Taxonomy" id="3708"/>
    <lineage>
        <taxon>Eukaryota</taxon>
        <taxon>Viridiplantae</taxon>
        <taxon>Streptophyta</taxon>
        <taxon>Embryophyta</taxon>
        <taxon>Tracheophyta</taxon>
        <taxon>Spermatophyta</taxon>
        <taxon>Magnoliopsida</taxon>
        <taxon>eudicotyledons</taxon>
        <taxon>Gunneridae</taxon>
        <taxon>Pentapetalae</taxon>
        <taxon>rosids</taxon>
        <taxon>malvids</taxon>
        <taxon>Brassicales</taxon>
        <taxon>Brassicaceae</taxon>
        <taxon>Brassiceae</taxon>
        <taxon>Brassica</taxon>
    </lineage>
</organism>
<dbReference type="EMBL" id="HG994362">
    <property type="protein sequence ID" value="CAF2213006.1"/>
    <property type="molecule type" value="Genomic_DNA"/>
</dbReference>
<protein>
    <submittedName>
        <fullName evidence="2">(rape) hypothetical protein</fullName>
    </submittedName>
</protein>
<feature type="compositionally biased region" description="Polar residues" evidence="1">
    <location>
        <begin position="47"/>
        <end position="71"/>
    </location>
</feature>
<sequence length="238" mass="26552">MKNKQDNARKRKTNTQPIFLSPSESKSSDQTNSDIGLRSVLRDVTNLHPTLPSSGSTQNFTHPSTAFNSANPYYDKAKGKQPQCSKRFRANGGDYNNKASQLSDITRRRSTCLNIQPRNLLPAFSKSDSVKQRNPMEWPTSQLNEAEEEDDFQSSVNHSSSEEGEYYSDQSYDVSSEDSDSYEVSSGNIEGKPVNRSPIPDEQRSRVLTMADIFRNMFQGGESSSTTPSLQTLKTTGN</sequence>
<dbReference type="Gramene" id="CDY02499">
    <property type="protein sequence ID" value="CDY02499"/>
    <property type="gene ID" value="GSBRNA2T00114147001"/>
</dbReference>
<evidence type="ECO:0000256" key="1">
    <source>
        <dbReference type="SAM" id="MobiDB-lite"/>
    </source>
</evidence>